<sequence length="115" mass="12391">MELQSVMWEYVGIVRSTGRLKQGWASRSARCATSSAAPSSSSGARWPGARAAACTSPRTSRTWRRAGGSLRSSSRPPCRSSRGAPSRCRGSCKQMTMHAVHPAGPWGFVNSFINF</sequence>
<accession>A0A1D6GZT6</accession>
<dbReference type="AlphaFoldDB" id="A0A1D6GZT6"/>
<dbReference type="InterPro" id="IPR037099">
    <property type="entry name" value="Fum_R/Succ_DH_flav-like_C_sf"/>
</dbReference>
<evidence type="ECO:0000313" key="2">
    <source>
        <dbReference type="EMBL" id="AQK68237.1"/>
    </source>
</evidence>
<gene>
    <name evidence="2" type="ORF">ZEAMMB73_Zm00001d015183</name>
</gene>
<feature type="region of interest" description="Disordered" evidence="1">
    <location>
        <begin position="33"/>
        <end position="90"/>
    </location>
</feature>
<feature type="compositionally biased region" description="Low complexity" evidence="1">
    <location>
        <begin position="65"/>
        <end position="90"/>
    </location>
</feature>
<name>A0A1D6GZT6_MAIZE</name>
<dbReference type="SUPFAM" id="SSF46977">
    <property type="entry name" value="Succinate dehydrogenase/fumarate reductase flavoprotein C-terminal domain"/>
    <property type="match status" value="1"/>
</dbReference>
<reference evidence="2" key="1">
    <citation type="submission" date="2015-12" db="EMBL/GenBank/DDBJ databases">
        <title>Update maize B73 reference genome by single molecule sequencing technologies.</title>
        <authorList>
            <consortium name="Maize Genome Sequencing Project"/>
            <person name="Ware D."/>
        </authorList>
    </citation>
    <scope>NUCLEOTIDE SEQUENCE</scope>
    <source>
        <tissue evidence="2">Seedling</tissue>
    </source>
</reference>
<organism evidence="2">
    <name type="scientific">Zea mays</name>
    <name type="common">Maize</name>
    <dbReference type="NCBI Taxonomy" id="4577"/>
    <lineage>
        <taxon>Eukaryota</taxon>
        <taxon>Viridiplantae</taxon>
        <taxon>Streptophyta</taxon>
        <taxon>Embryophyta</taxon>
        <taxon>Tracheophyta</taxon>
        <taxon>Spermatophyta</taxon>
        <taxon>Magnoliopsida</taxon>
        <taxon>Liliopsida</taxon>
        <taxon>Poales</taxon>
        <taxon>Poaceae</taxon>
        <taxon>PACMAD clade</taxon>
        <taxon>Panicoideae</taxon>
        <taxon>Andropogonodae</taxon>
        <taxon>Andropogoneae</taxon>
        <taxon>Tripsacinae</taxon>
        <taxon>Zea</taxon>
    </lineage>
</organism>
<dbReference type="GO" id="GO:0016491">
    <property type="term" value="F:oxidoreductase activity"/>
    <property type="evidence" value="ECO:0007669"/>
    <property type="project" value="InterPro"/>
</dbReference>
<dbReference type="Gene3D" id="1.20.58.100">
    <property type="entry name" value="Fumarate reductase/succinate dehydrogenase flavoprotein-like, C-terminal domain"/>
    <property type="match status" value="1"/>
</dbReference>
<evidence type="ECO:0000256" key="1">
    <source>
        <dbReference type="SAM" id="MobiDB-lite"/>
    </source>
</evidence>
<feature type="compositionally biased region" description="Low complexity" evidence="1">
    <location>
        <begin position="33"/>
        <end position="55"/>
    </location>
</feature>
<protein>
    <submittedName>
        <fullName evidence="2">L-aspartate oxidase chloroplastic</fullName>
    </submittedName>
</protein>
<proteinExistence type="predicted"/>
<dbReference type="EMBL" id="CM000781">
    <property type="protein sequence ID" value="AQK68237.1"/>
    <property type="molecule type" value="Genomic_DNA"/>
</dbReference>